<name>A0AAP9S676_9FIRM</name>
<evidence type="ECO:0000313" key="2">
    <source>
        <dbReference type="Proteomes" id="UP000501069"/>
    </source>
</evidence>
<proteinExistence type="predicted"/>
<gene>
    <name evidence="1" type="ORF">FOC47_00290</name>
</gene>
<dbReference type="Proteomes" id="UP000501069">
    <property type="component" value="Chromosome"/>
</dbReference>
<protein>
    <submittedName>
        <fullName evidence="1">Uncharacterized protein</fullName>
    </submittedName>
</protein>
<dbReference type="EMBL" id="CP050964">
    <property type="protein sequence ID" value="QIX89156.1"/>
    <property type="molecule type" value="Genomic_DNA"/>
</dbReference>
<accession>A0AAP9S676</accession>
<dbReference type="GeneID" id="57959587"/>
<sequence length="122" mass="14554">MKNNSIERIHSIQSSLLGLSDSLEDMYYKMRKELMDEIFDEKRKFIVQKNEMSNLYEKLSNSHKMRLIWIKNKLPWYITAFHKVNSYEMSLRETSIFIGVCFGKSHESSCYVEITAKDIGWK</sequence>
<dbReference type="RefSeq" id="WP_003523700.1">
    <property type="nucleotide sequence ID" value="NZ_CABKQO010000001.1"/>
</dbReference>
<evidence type="ECO:0000313" key="1">
    <source>
        <dbReference type="EMBL" id="QIX89156.1"/>
    </source>
</evidence>
<dbReference type="AlphaFoldDB" id="A0AAP9S676"/>
<reference evidence="1 2" key="1">
    <citation type="submission" date="2019-11" db="EMBL/GenBank/DDBJ databases">
        <title>FDA dAtabase for Regulatory Grade micrObial Sequences (FDA-ARGOS): Supporting development and validation of Infectious Disease Dx tests.</title>
        <authorList>
            <person name="Turner S."/>
            <person name="Byrd R."/>
            <person name="Tallon L."/>
            <person name="Sadzewicz L."/>
            <person name="Vavikolanu K."/>
            <person name="Mehta A."/>
            <person name="Aluvathingal J."/>
            <person name="Nadendla S."/>
            <person name="Myers T."/>
            <person name="Yan Y."/>
            <person name="Sichtig H."/>
        </authorList>
    </citation>
    <scope>NUCLEOTIDE SEQUENCE [LARGE SCALE GENOMIC DNA]</scope>
    <source>
        <strain evidence="1 2">FDAARGOS_739</strain>
    </source>
</reference>
<organism evidence="1 2">
    <name type="scientific">Enterocloster clostridioformis</name>
    <dbReference type="NCBI Taxonomy" id="1531"/>
    <lineage>
        <taxon>Bacteria</taxon>
        <taxon>Bacillati</taxon>
        <taxon>Bacillota</taxon>
        <taxon>Clostridia</taxon>
        <taxon>Lachnospirales</taxon>
        <taxon>Lachnospiraceae</taxon>
        <taxon>Enterocloster</taxon>
    </lineage>
</organism>